<evidence type="ECO:0000259" key="1">
    <source>
        <dbReference type="Pfam" id="PF09994"/>
    </source>
</evidence>
<comment type="caution">
    <text evidence="2">The sequence shown here is derived from an EMBL/GenBank/DDBJ whole genome shotgun (WGS) entry which is preliminary data.</text>
</comment>
<dbReference type="InterPro" id="IPR018712">
    <property type="entry name" value="Tle1-like_cat"/>
</dbReference>
<sequence length="477" mass="54793">ILCFDGTGDSFDDDNSNVVELFSMLERDDPEKQLVYYQTGIGTTTHPGFWSPLMISLSKLVDKMFAWNIGTHVMDGYRFLMQNYRPGDRICFFGFSRGAYTARVLAGMLHKVGLLPPGMTEQVKFAWDLYARSDIKSFADVRVFKQAFCRQVPIHIEFIGVWDTVSSVGDKKSFGFTANNLLVKTVRHAVALDERRVKFKPNWWRAQTWYTPDKPELESGHKSKTDDKQVWFAGAHCDVGGGSVLNGTKHALSRIPLRWMIRECFDTKTGILFKAVKLRTAGLEPATLYPEVIKRNFDYDTAGRLYDTTTGKLYDTTGRFIRTPETPTQPVNEDEQDLEDCLAPHYDQYELKWWWSLLELRFFRSRLERFVIVLPLMLDPPDRFSFLSLFGARSPGARTIPDGAYVHRSVEMRMKSAGFERHPGTMYKIYLRCAPAFVRRFMGSRDNGYTPRAYPKADPKAGPKAGKWPPKEIRWVA</sequence>
<name>A0AAD7ENF4_9AGAR</name>
<dbReference type="PANTHER" id="PTHR33840">
    <property type="match status" value="1"/>
</dbReference>
<dbReference type="PANTHER" id="PTHR33840:SF2">
    <property type="entry name" value="TLE1 PHOSPHOLIPASE DOMAIN-CONTAINING PROTEIN"/>
    <property type="match status" value="1"/>
</dbReference>
<gene>
    <name evidence="2" type="ORF">DFH08DRAFT_704872</name>
</gene>
<dbReference type="AlphaFoldDB" id="A0AAD7ENF4"/>
<feature type="non-terminal residue" evidence="2">
    <location>
        <position position="477"/>
    </location>
</feature>
<reference evidence="2" key="1">
    <citation type="submission" date="2023-03" db="EMBL/GenBank/DDBJ databases">
        <title>Massive genome expansion in bonnet fungi (Mycena s.s.) driven by repeated elements and novel gene families across ecological guilds.</title>
        <authorList>
            <consortium name="Lawrence Berkeley National Laboratory"/>
            <person name="Harder C.B."/>
            <person name="Miyauchi S."/>
            <person name="Viragh M."/>
            <person name="Kuo A."/>
            <person name="Thoen E."/>
            <person name="Andreopoulos B."/>
            <person name="Lu D."/>
            <person name="Skrede I."/>
            <person name="Drula E."/>
            <person name="Henrissat B."/>
            <person name="Morin E."/>
            <person name="Kohler A."/>
            <person name="Barry K."/>
            <person name="LaButti K."/>
            <person name="Morin E."/>
            <person name="Salamov A."/>
            <person name="Lipzen A."/>
            <person name="Mereny Z."/>
            <person name="Hegedus B."/>
            <person name="Baldrian P."/>
            <person name="Stursova M."/>
            <person name="Weitz H."/>
            <person name="Taylor A."/>
            <person name="Grigoriev I.V."/>
            <person name="Nagy L.G."/>
            <person name="Martin F."/>
            <person name="Kauserud H."/>
        </authorList>
    </citation>
    <scope>NUCLEOTIDE SEQUENCE</scope>
    <source>
        <strain evidence="2">CBHHK002</strain>
    </source>
</reference>
<keyword evidence="3" id="KW-1185">Reference proteome</keyword>
<evidence type="ECO:0000313" key="2">
    <source>
        <dbReference type="EMBL" id="KAJ7339699.1"/>
    </source>
</evidence>
<dbReference type="EMBL" id="JARIHO010000027">
    <property type="protein sequence ID" value="KAJ7339699.1"/>
    <property type="molecule type" value="Genomic_DNA"/>
</dbReference>
<dbReference type="SUPFAM" id="SSF53474">
    <property type="entry name" value="alpha/beta-Hydrolases"/>
    <property type="match status" value="1"/>
</dbReference>
<dbReference type="Pfam" id="PF09994">
    <property type="entry name" value="T6SS_Tle1-like_cat"/>
    <property type="match status" value="1"/>
</dbReference>
<organism evidence="2 3">
    <name type="scientific">Mycena albidolilacea</name>
    <dbReference type="NCBI Taxonomy" id="1033008"/>
    <lineage>
        <taxon>Eukaryota</taxon>
        <taxon>Fungi</taxon>
        <taxon>Dikarya</taxon>
        <taxon>Basidiomycota</taxon>
        <taxon>Agaricomycotina</taxon>
        <taxon>Agaricomycetes</taxon>
        <taxon>Agaricomycetidae</taxon>
        <taxon>Agaricales</taxon>
        <taxon>Marasmiineae</taxon>
        <taxon>Mycenaceae</taxon>
        <taxon>Mycena</taxon>
    </lineage>
</organism>
<evidence type="ECO:0000313" key="3">
    <source>
        <dbReference type="Proteomes" id="UP001218218"/>
    </source>
</evidence>
<proteinExistence type="predicted"/>
<dbReference type="Proteomes" id="UP001218218">
    <property type="component" value="Unassembled WGS sequence"/>
</dbReference>
<protein>
    <recommendedName>
        <fullName evidence="1">T6SS Phospholipase effector Tle1-like catalytic domain-containing protein</fullName>
    </recommendedName>
</protein>
<feature type="domain" description="T6SS Phospholipase effector Tle1-like catalytic" evidence="1">
    <location>
        <begin position="1"/>
        <end position="263"/>
    </location>
</feature>
<dbReference type="InterPro" id="IPR029058">
    <property type="entry name" value="AB_hydrolase_fold"/>
</dbReference>
<accession>A0AAD7ENF4</accession>